<organism evidence="8 9">
    <name type="scientific">Candidatus Curtissbacteria bacterium RBG_13_35_7</name>
    <dbReference type="NCBI Taxonomy" id="1797705"/>
    <lineage>
        <taxon>Bacteria</taxon>
        <taxon>Candidatus Curtissiibacteriota</taxon>
    </lineage>
</organism>
<dbReference type="InterPro" id="IPR006027">
    <property type="entry name" value="NusB_RsmB_TIM44"/>
</dbReference>
<dbReference type="SUPFAM" id="SSF48013">
    <property type="entry name" value="NusB-like"/>
    <property type="match status" value="1"/>
</dbReference>
<dbReference type="Gene3D" id="1.10.940.10">
    <property type="entry name" value="NusB-like"/>
    <property type="match status" value="1"/>
</dbReference>
<dbReference type="HAMAP" id="MF_00073">
    <property type="entry name" value="NusB"/>
    <property type="match status" value="1"/>
</dbReference>
<dbReference type="AlphaFoldDB" id="A0A1F5G1Q3"/>
<evidence type="ECO:0000256" key="2">
    <source>
        <dbReference type="ARBA" id="ARBA00022814"/>
    </source>
</evidence>
<dbReference type="Pfam" id="PF01029">
    <property type="entry name" value="NusB"/>
    <property type="match status" value="1"/>
</dbReference>
<evidence type="ECO:0000313" key="9">
    <source>
        <dbReference type="Proteomes" id="UP000176317"/>
    </source>
</evidence>
<dbReference type="InterPro" id="IPR035926">
    <property type="entry name" value="NusB-like_sf"/>
</dbReference>
<dbReference type="GO" id="GO:0006353">
    <property type="term" value="P:DNA-templated transcription termination"/>
    <property type="evidence" value="ECO:0007669"/>
    <property type="project" value="UniProtKB-UniRule"/>
</dbReference>
<feature type="domain" description="NusB/RsmB/TIM44" evidence="7">
    <location>
        <begin position="14"/>
        <end position="116"/>
    </location>
</feature>
<accession>A0A1F5G1Q3</accession>
<keyword evidence="2 6" id="KW-0889">Transcription antitermination</keyword>
<evidence type="ECO:0000256" key="4">
    <source>
        <dbReference type="ARBA" id="ARBA00023015"/>
    </source>
</evidence>
<name>A0A1F5G1Q3_9BACT</name>
<dbReference type="InterPro" id="IPR011605">
    <property type="entry name" value="NusB_fam"/>
</dbReference>
<evidence type="ECO:0000256" key="6">
    <source>
        <dbReference type="HAMAP-Rule" id="MF_00073"/>
    </source>
</evidence>
<reference evidence="8 9" key="1">
    <citation type="journal article" date="2016" name="Nat. Commun.">
        <title>Thousands of microbial genomes shed light on interconnected biogeochemical processes in an aquifer system.</title>
        <authorList>
            <person name="Anantharaman K."/>
            <person name="Brown C.T."/>
            <person name="Hug L.A."/>
            <person name="Sharon I."/>
            <person name="Castelle C.J."/>
            <person name="Probst A.J."/>
            <person name="Thomas B.C."/>
            <person name="Singh A."/>
            <person name="Wilkins M.J."/>
            <person name="Karaoz U."/>
            <person name="Brodie E.L."/>
            <person name="Williams K.H."/>
            <person name="Hubbard S.S."/>
            <person name="Banfield J.F."/>
        </authorList>
    </citation>
    <scope>NUCLEOTIDE SEQUENCE [LARGE SCALE GENOMIC DNA]</scope>
</reference>
<evidence type="ECO:0000259" key="7">
    <source>
        <dbReference type="Pfam" id="PF01029"/>
    </source>
</evidence>
<dbReference type="Proteomes" id="UP000176317">
    <property type="component" value="Unassembled WGS sequence"/>
</dbReference>
<gene>
    <name evidence="6" type="primary">nusB</name>
    <name evidence="8" type="ORF">A2164_00930</name>
</gene>
<dbReference type="PANTHER" id="PTHR11078">
    <property type="entry name" value="N UTILIZATION SUBSTANCE PROTEIN B-RELATED"/>
    <property type="match status" value="1"/>
</dbReference>
<dbReference type="EMBL" id="MFAT01000055">
    <property type="protein sequence ID" value="OGD85813.1"/>
    <property type="molecule type" value="Genomic_DNA"/>
</dbReference>
<dbReference type="GO" id="GO:0003723">
    <property type="term" value="F:RNA binding"/>
    <property type="evidence" value="ECO:0007669"/>
    <property type="project" value="UniProtKB-UniRule"/>
</dbReference>
<proteinExistence type="inferred from homology"/>
<keyword evidence="4 6" id="KW-0805">Transcription regulation</keyword>
<protein>
    <recommendedName>
        <fullName evidence="6">Transcription antitermination protein NusB</fullName>
    </recommendedName>
    <alternativeName>
        <fullName evidence="6">Antitermination factor NusB</fullName>
    </alternativeName>
</protein>
<dbReference type="PANTHER" id="PTHR11078:SF3">
    <property type="entry name" value="ANTITERMINATION NUSB DOMAIN-CONTAINING PROTEIN"/>
    <property type="match status" value="1"/>
</dbReference>
<sequence length="131" mass="15039">MKKKTDPRHQSRVKIVKSLFESNFQNKSKSSKNSQVNEILLHKNKIDSLIQKNAPRWPIAQIAPIDLSTLRLAIWELMFKKKKEPYKAVIDEAVEIAKEYGSQSSPKFINGVLGIIIKSQPKTKNQKNQLL</sequence>
<comment type="similarity">
    <text evidence="1 6">Belongs to the NusB family.</text>
</comment>
<evidence type="ECO:0000256" key="5">
    <source>
        <dbReference type="ARBA" id="ARBA00023163"/>
    </source>
</evidence>
<keyword evidence="3 6" id="KW-0694">RNA-binding</keyword>
<comment type="caution">
    <text evidence="8">The sequence shown here is derived from an EMBL/GenBank/DDBJ whole genome shotgun (WGS) entry which is preliminary data.</text>
</comment>
<dbReference type="GO" id="GO:0005829">
    <property type="term" value="C:cytosol"/>
    <property type="evidence" value="ECO:0007669"/>
    <property type="project" value="TreeGrafter"/>
</dbReference>
<evidence type="ECO:0000256" key="1">
    <source>
        <dbReference type="ARBA" id="ARBA00005952"/>
    </source>
</evidence>
<comment type="function">
    <text evidence="6">Involved in transcription antitermination. Required for transcription of ribosomal RNA (rRNA) genes. Binds specifically to the boxA antiterminator sequence of the ribosomal RNA (rrn) operons.</text>
</comment>
<dbReference type="NCBIfam" id="TIGR01951">
    <property type="entry name" value="nusB"/>
    <property type="match status" value="1"/>
</dbReference>
<evidence type="ECO:0000256" key="3">
    <source>
        <dbReference type="ARBA" id="ARBA00022884"/>
    </source>
</evidence>
<evidence type="ECO:0000313" key="8">
    <source>
        <dbReference type="EMBL" id="OGD85813.1"/>
    </source>
</evidence>
<dbReference type="GO" id="GO:0031564">
    <property type="term" value="P:transcription antitermination"/>
    <property type="evidence" value="ECO:0007669"/>
    <property type="project" value="UniProtKB-KW"/>
</dbReference>
<keyword evidence="5 6" id="KW-0804">Transcription</keyword>